<dbReference type="Gene3D" id="2.60.40.2130">
    <property type="entry name" value="F-spondin domain"/>
    <property type="match status" value="1"/>
</dbReference>
<evidence type="ECO:0008006" key="6">
    <source>
        <dbReference type="Google" id="ProtNLM"/>
    </source>
</evidence>
<keyword evidence="2" id="KW-0732">Signal</keyword>
<dbReference type="PANTHER" id="PTHR11311">
    <property type="entry name" value="SPONDIN"/>
    <property type="match status" value="1"/>
</dbReference>
<feature type="domain" description="Reelin" evidence="3">
    <location>
        <begin position="12"/>
        <end position="198"/>
    </location>
</feature>
<evidence type="ECO:0000313" key="5">
    <source>
        <dbReference type="EMBL" id="CDW34279.1"/>
    </source>
</evidence>
<feature type="non-terminal residue" evidence="5">
    <location>
        <position position="246"/>
    </location>
</feature>
<evidence type="ECO:0000259" key="3">
    <source>
        <dbReference type="PROSITE" id="PS51019"/>
    </source>
</evidence>
<dbReference type="EMBL" id="HACA01016918">
    <property type="protein sequence ID" value="CDW34279.1"/>
    <property type="molecule type" value="Transcribed_RNA"/>
</dbReference>
<proteinExistence type="predicted"/>
<evidence type="ECO:0000259" key="4">
    <source>
        <dbReference type="PROSITE" id="PS51020"/>
    </source>
</evidence>
<dbReference type="InterPro" id="IPR009465">
    <property type="entry name" value="Spondin_N"/>
</dbReference>
<dbReference type="Gene3D" id="2.60.40.4060">
    <property type="entry name" value="Reeler domain"/>
    <property type="match status" value="1"/>
</dbReference>
<feature type="domain" description="Spondin" evidence="4">
    <location>
        <begin position="195"/>
        <end position="246"/>
    </location>
</feature>
<sequence>MRKKEFQFDVVVLVLLSTQFHSSNGKCEIREPPDLTNSPEKDDVGFYLTVSGNPKTYTPGELYTVSLQGDKTQFIERKFREFLLVVDPQEDDGSSIFDSHRPPSMDASGRGGSFQLLGDVLTRFSDHCTNTVTQTSSVVKSEIQVLWMAPPSGSGCVNFKTTVVEESGLWSMDKGRLSLTLCEEKVAEHSDLDDINEPCCACEEAKYEVTFEGLWSEKTHPKNFPSSRWLLHFSDIIGASHSADYR</sequence>
<dbReference type="GO" id="GO:0007155">
    <property type="term" value="P:cell adhesion"/>
    <property type="evidence" value="ECO:0007669"/>
    <property type="project" value="TreeGrafter"/>
</dbReference>
<feature type="signal peptide" evidence="2">
    <location>
        <begin position="1"/>
        <end position="25"/>
    </location>
</feature>
<dbReference type="AlphaFoldDB" id="A0A0K2U7M9"/>
<reference evidence="5" key="1">
    <citation type="submission" date="2014-05" db="EMBL/GenBank/DDBJ databases">
        <authorList>
            <person name="Chronopoulou M."/>
        </authorList>
    </citation>
    <scope>NUCLEOTIDE SEQUENCE</scope>
    <source>
        <tissue evidence="5">Whole organism</tissue>
    </source>
</reference>
<evidence type="ECO:0000256" key="2">
    <source>
        <dbReference type="SAM" id="SignalP"/>
    </source>
</evidence>
<keyword evidence="1" id="KW-0677">Repeat</keyword>
<dbReference type="PANTHER" id="PTHR11311:SF16">
    <property type="entry name" value="SPONDIN-1"/>
    <property type="match status" value="1"/>
</dbReference>
<accession>A0A0K2U7M9</accession>
<dbReference type="InterPro" id="IPR042307">
    <property type="entry name" value="Reeler_sf"/>
</dbReference>
<dbReference type="InterPro" id="IPR051418">
    <property type="entry name" value="Spondin/Thrombospondin_T1"/>
</dbReference>
<feature type="chain" id="PRO_5005488466" description="Reelin domain-containing protein" evidence="2">
    <location>
        <begin position="26"/>
        <end position="246"/>
    </location>
</feature>
<dbReference type="CDD" id="cd08544">
    <property type="entry name" value="Reeler"/>
    <property type="match status" value="1"/>
</dbReference>
<dbReference type="InterPro" id="IPR002861">
    <property type="entry name" value="Reeler_dom"/>
</dbReference>
<dbReference type="Pfam" id="PF06468">
    <property type="entry name" value="Spond_N"/>
    <property type="match status" value="1"/>
</dbReference>
<organism evidence="5">
    <name type="scientific">Lepeophtheirus salmonis</name>
    <name type="common">Salmon louse</name>
    <name type="synonym">Caligus salmonis</name>
    <dbReference type="NCBI Taxonomy" id="72036"/>
    <lineage>
        <taxon>Eukaryota</taxon>
        <taxon>Metazoa</taxon>
        <taxon>Ecdysozoa</taxon>
        <taxon>Arthropoda</taxon>
        <taxon>Crustacea</taxon>
        <taxon>Multicrustacea</taxon>
        <taxon>Hexanauplia</taxon>
        <taxon>Copepoda</taxon>
        <taxon>Siphonostomatoida</taxon>
        <taxon>Caligidae</taxon>
        <taxon>Lepeophtheirus</taxon>
    </lineage>
</organism>
<dbReference type="InterPro" id="IPR038678">
    <property type="entry name" value="Spondin_N_sf"/>
</dbReference>
<name>A0A0K2U7M9_LEPSM</name>
<dbReference type="Pfam" id="PF02014">
    <property type="entry name" value="Reeler"/>
    <property type="match status" value="1"/>
</dbReference>
<dbReference type="OrthoDB" id="347314at2759"/>
<dbReference type="GO" id="GO:0031012">
    <property type="term" value="C:extracellular matrix"/>
    <property type="evidence" value="ECO:0007669"/>
    <property type="project" value="TreeGrafter"/>
</dbReference>
<protein>
    <recommendedName>
        <fullName evidence="6">Reelin domain-containing protein</fullName>
    </recommendedName>
</protein>
<dbReference type="PROSITE" id="PS51020">
    <property type="entry name" value="SPONDIN"/>
    <property type="match status" value="1"/>
</dbReference>
<dbReference type="PROSITE" id="PS51019">
    <property type="entry name" value="REELIN"/>
    <property type="match status" value="1"/>
</dbReference>
<evidence type="ECO:0000256" key="1">
    <source>
        <dbReference type="ARBA" id="ARBA00022737"/>
    </source>
</evidence>